<protein>
    <recommendedName>
        <fullName evidence="2">ORC6 second cyclin-like domain-containing protein</fullName>
    </recommendedName>
</protein>
<feature type="compositionally biased region" description="Basic and acidic residues" evidence="1">
    <location>
        <begin position="205"/>
        <end position="219"/>
    </location>
</feature>
<dbReference type="GO" id="GO:0005664">
    <property type="term" value="C:nuclear origin of replication recognition complex"/>
    <property type="evidence" value="ECO:0007669"/>
    <property type="project" value="InterPro"/>
</dbReference>
<evidence type="ECO:0000256" key="1">
    <source>
        <dbReference type="SAM" id="MobiDB-lite"/>
    </source>
</evidence>
<dbReference type="CDD" id="cd11583">
    <property type="entry name" value="Orc6_mid"/>
    <property type="match status" value="1"/>
</dbReference>
<organism evidence="3 4">
    <name type="scientific">Pythium oligandrum</name>
    <name type="common">Mycoparasitic fungus</name>
    <dbReference type="NCBI Taxonomy" id="41045"/>
    <lineage>
        <taxon>Eukaryota</taxon>
        <taxon>Sar</taxon>
        <taxon>Stramenopiles</taxon>
        <taxon>Oomycota</taxon>
        <taxon>Peronosporomycetes</taxon>
        <taxon>Pythiales</taxon>
        <taxon>Pythiaceae</taxon>
        <taxon>Pythium</taxon>
    </lineage>
</organism>
<evidence type="ECO:0000259" key="2">
    <source>
        <dbReference type="Pfam" id="PF21913"/>
    </source>
</evidence>
<proteinExistence type="predicted"/>
<dbReference type="Pfam" id="PF21913">
    <property type="entry name" value="ORC6_2nd"/>
    <property type="match status" value="1"/>
</dbReference>
<dbReference type="GO" id="GO:0006270">
    <property type="term" value="P:DNA replication initiation"/>
    <property type="evidence" value="ECO:0007669"/>
    <property type="project" value="TreeGrafter"/>
</dbReference>
<dbReference type="Proteomes" id="UP000794436">
    <property type="component" value="Unassembled WGS sequence"/>
</dbReference>
<dbReference type="PANTHER" id="PTHR13394">
    <property type="entry name" value="ORIGIN RECOGNITION COMPLEX SUBUNIT 6"/>
    <property type="match status" value="1"/>
</dbReference>
<dbReference type="AlphaFoldDB" id="A0A8K1CTL5"/>
<reference evidence="3" key="1">
    <citation type="submission" date="2019-03" db="EMBL/GenBank/DDBJ databases">
        <title>Long read genome sequence of the mycoparasitic Pythium oligandrum ATCC 38472 isolated from sugarbeet rhizosphere.</title>
        <authorList>
            <person name="Gaulin E."/>
        </authorList>
    </citation>
    <scope>NUCLEOTIDE SEQUENCE</scope>
    <source>
        <strain evidence="3">ATCC 38472_TT</strain>
    </source>
</reference>
<comment type="caution">
    <text evidence="3">The sequence shown here is derived from an EMBL/GenBank/DDBJ whole genome shotgun (WGS) entry which is preliminary data.</text>
</comment>
<accession>A0A8K1CTL5</accession>
<dbReference type="Gene3D" id="1.10.472.10">
    <property type="entry name" value="Cyclin-like"/>
    <property type="match status" value="2"/>
</dbReference>
<feature type="region of interest" description="Disordered" evidence="1">
    <location>
        <begin position="288"/>
        <end position="308"/>
    </location>
</feature>
<keyword evidence="4" id="KW-1185">Reference proteome</keyword>
<name>A0A8K1CTL5_PYTOL</name>
<dbReference type="EMBL" id="SPLM01000001">
    <property type="protein sequence ID" value="TMW69324.1"/>
    <property type="molecule type" value="Genomic_DNA"/>
</dbReference>
<evidence type="ECO:0000313" key="4">
    <source>
        <dbReference type="Proteomes" id="UP000794436"/>
    </source>
</evidence>
<dbReference type="PANTHER" id="PTHR13394:SF0">
    <property type="entry name" value="ORIGIN RECOGNITION COMPLEX SUBUNIT 6"/>
    <property type="match status" value="1"/>
</dbReference>
<feature type="region of interest" description="Disordered" evidence="1">
    <location>
        <begin position="196"/>
        <end position="232"/>
    </location>
</feature>
<evidence type="ECO:0000313" key="3">
    <source>
        <dbReference type="EMBL" id="TMW69324.1"/>
    </source>
</evidence>
<sequence length="308" mass="34279">MDIATLAELYGGLPQRVVTRAQELQRIAAVKKSLRIEATTPLACLVVACRGLQEPVDTKKLCRLLSVSHRTVEQHVRKILQAVDARSVIQVTPSSLCVRFGCAAITELVNRVFAQYQVVARSLARSTNGSQTSRFDPTDPVFAAACVYACSKCAQMRIDRAKLIAEVCANARAFDAIVTSIEAHCKDALNGASAVGKRPRKATAKVKEEEKREVDEPTTKRKLTPKTTTKAAQRANDVIKRAVEMQHEKEQDVERLEMDKLRQQAPQTTLTVDSERYQAWRRRVLAMRRQPKQVAEGEEKTSEPPVST</sequence>
<dbReference type="SUPFAM" id="SSF47954">
    <property type="entry name" value="Cyclin-like"/>
    <property type="match status" value="1"/>
</dbReference>
<feature type="domain" description="ORC6 second cyclin-like" evidence="2">
    <location>
        <begin position="92"/>
        <end position="183"/>
    </location>
</feature>
<dbReference type="InterPro" id="IPR036915">
    <property type="entry name" value="Cyclin-like_sf"/>
</dbReference>
<dbReference type="InterPro" id="IPR020529">
    <property type="entry name" value="ORC6_met/pln"/>
</dbReference>
<gene>
    <name evidence="3" type="ORF">Poli38472_001480</name>
</gene>
<dbReference type="OrthoDB" id="5552484at2759"/>
<dbReference type="InterPro" id="IPR054113">
    <property type="entry name" value="ORC6_cyclin-like_2nd"/>
</dbReference>